<sequence>MKQGINSMIDLFCGGFGSGAKQNRLAIMQFSDRPLIVHYFNDSQAPADLRKKVQSMEDFGGRTCTGDALEEAYDQIFRLDRGVRADTPNDTLLVTDGHANCGANLLEAAQRLQKRSKSVYALGIGIAKDAAARSQVTSVVSNEDPHHIFALERYVEFKDMISFIRDKQQGKPCVPIVSEQI</sequence>
<dbReference type="InterPro" id="IPR050525">
    <property type="entry name" value="ECM_Assembly_Org"/>
</dbReference>
<dbReference type="PANTHER" id="PTHR24020">
    <property type="entry name" value="COLLAGEN ALPHA"/>
    <property type="match status" value="1"/>
</dbReference>
<evidence type="ECO:0000313" key="2">
    <source>
        <dbReference type="EMBL" id="PVD28819.1"/>
    </source>
</evidence>
<dbReference type="Gene3D" id="3.40.50.410">
    <property type="entry name" value="von Willebrand factor, type A domain"/>
    <property type="match status" value="1"/>
</dbReference>
<dbReference type="PROSITE" id="PS50234">
    <property type="entry name" value="VWFA"/>
    <property type="match status" value="1"/>
</dbReference>
<dbReference type="InterPro" id="IPR036465">
    <property type="entry name" value="vWFA_dom_sf"/>
</dbReference>
<dbReference type="SMART" id="SM00327">
    <property type="entry name" value="VWA"/>
    <property type="match status" value="1"/>
</dbReference>
<proteinExistence type="predicted"/>
<dbReference type="OrthoDB" id="5964156at2759"/>
<comment type="caution">
    <text evidence="2">The sequence shown here is derived from an EMBL/GenBank/DDBJ whole genome shotgun (WGS) entry which is preliminary data.</text>
</comment>
<name>A0A2T7P5X2_POMCA</name>
<protein>
    <recommendedName>
        <fullName evidence="1">VWFA domain-containing protein</fullName>
    </recommendedName>
</protein>
<dbReference type="InterPro" id="IPR002035">
    <property type="entry name" value="VWF_A"/>
</dbReference>
<dbReference type="AlphaFoldDB" id="A0A2T7P5X2"/>
<evidence type="ECO:0000313" key="3">
    <source>
        <dbReference type="Proteomes" id="UP000245119"/>
    </source>
</evidence>
<keyword evidence="3" id="KW-1185">Reference proteome</keyword>
<dbReference type="PANTHER" id="PTHR24020:SF84">
    <property type="entry name" value="VWFA DOMAIN-CONTAINING PROTEIN"/>
    <property type="match status" value="1"/>
</dbReference>
<organism evidence="2 3">
    <name type="scientific">Pomacea canaliculata</name>
    <name type="common">Golden apple snail</name>
    <dbReference type="NCBI Taxonomy" id="400727"/>
    <lineage>
        <taxon>Eukaryota</taxon>
        <taxon>Metazoa</taxon>
        <taxon>Spiralia</taxon>
        <taxon>Lophotrochozoa</taxon>
        <taxon>Mollusca</taxon>
        <taxon>Gastropoda</taxon>
        <taxon>Caenogastropoda</taxon>
        <taxon>Architaenioglossa</taxon>
        <taxon>Ampullarioidea</taxon>
        <taxon>Ampullariidae</taxon>
        <taxon>Pomacea</taxon>
    </lineage>
</organism>
<dbReference type="CDD" id="cd01450">
    <property type="entry name" value="vWFA_subfamily_ECM"/>
    <property type="match status" value="1"/>
</dbReference>
<feature type="domain" description="VWFA" evidence="1">
    <location>
        <begin position="1"/>
        <end position="164"/>
    </location>
</feature>
<reference evidence="2 3" key="1">
    <citation type="submission" date="2018-04" db="EMBL/GenBank/DDBJ databases">
        <title>The genome of golden apple snail Pomacea canaliculata provides insight into stress tolerance and invasive adaptation.</title>
        <authorList>
            <person name="Liu C."/>
            <person name="Liu B."/>
            <person name="Ren Y."/>
            <person name="Zhang Y."/>
            <person name="Wang H."/>
            <person name="Li S."/>
            <person name="Jiang F."/>
            <person name="Yin L."/>
            <person name="Zhang G."/>
            <person name="Qian W."/>
            <person name="Fan W."/>
        </authorList>
    </citation>
    <scope>NUCLEOTIDE SEQUENCE [LARGE SCALE GENOMIC DNA]</scope>
    <source>
        <strain evidence="2">SZHN2017</strain>
        <tissue evidence="2">Muscle</tissue>
    </source>
</reference>
<accession>A0A2T7P5X2</accession>
<dbReference type="Proteomes" id="UP000245119">
    <property type="component" value="Linkage Group LG6"/>
</dbReference>
<dbReference type="Pfam" id="PF00092">
    <property type="entry name" value="VWA"/>
    <property type="match status" value="1"/>
</dbReference>
<gene>
    <name evidence="2" type="ORF">C0Q70_11414</name>
</gene>
<evidence type="ECO:0000259" key="1">
    <source>
        <dbReference type="PROSITE" id="PS50234"/>
    </source>
</evidence>
<dbReference type="EMBL" id="PZQS01000006">
    <property type="protein sequence ID" value="PVD28819.1"/>
    <property type="molecule type" value="Genomic_DNA"/>
</dbReference>
<dbReference type="SUPFAM" id="SSF53300">
    <property type="entry name" value="vWA-like"/>
    <property type="match status" value="1"/>
</dbReference>